<evidence type="ECO:0000256" key="2">
    <source>
        <dbReference type="SAM" id="Phobius"/>
    </source>
</evidence>
<dbReference type="Proteomes" id="UP000198875">
    <property type="component" value="Unassembled WGS sequence"/>
</dbReference>
<reference evidence="3 4" key="1">
    <citation type="submission" date="2015-03" db="EMBL/GenBank/DDBJ databases">
        <authorList>
            <person name="Murphy D."/>
        </authorList>
    </citation>
    <scope>NUCLEOTIDE SEQUENCE [LARGE SCALE GENOMIC DNA]</scope>
    <source>
        <strain evidence="3 4">DSM 44277</strain>
    </source>
</reference>
<feature type="region of interest" description="Disordered" evidence="1">
    <location>
        <begin position="201"/>
        <end position="222"/>
    </location>
</feature>
<evidence type="ECO:0000256" key="1">
    <source>
        <dbReference type="SAM" id="MobiDB-lite"/>
    </source>
</evidence>
<feature type="compositionally biased region" description="Basic and acidic residues" evidence="1">
    <location>
        <begin position="1"/>
        <end position="14"/>
    </location>
</feature>
<organism evidence="3 4">
    <name type="scientific">Mycobacterium bohemicum DSM 44277</name>
    <dbReference type="NCBI Taxonomy" id="1236609"/>
    <lineage>
        <taxon>Bacteria</taxon>
        <taxon>Bacillati</taxon>
        <taxon>Actinomycetota</taxon>
        <taxon>Actinomycetes</taxon>
        <taxon>Mycobacteriales</taxon>
        <taxon>Mycobacteriaceae</taxon>
        <taxon>Mycobacterium</taxon>
    </lineage>
</organism>
<sequence length="222" mass="23193">MVSDEDRPAGRDEPGQAPDDADDVEDAGTAPTEESEQQDAGEFPSRGSVRYQDAETSRPRPPKPAELRARKKYEDKQREIEEARLAAEAKRTKRNRRLIGGAAAVGVVGVVAGLGYWALSPSTVTAQCVRDDPNGQPVIVPDSYCTGNTAGMNGFFFFGGHQYRYYYGSSGTIGSPPIGGTTQAPQGATIKTKSGSTIQRGGFGSKFGGGSKGGGIGKGGGS</sequence>
<keyword evidence="2" id="KW-0472">Membrane</keyword>
<proteinExistence type="predicted"/>
<feature type="transmembrane region" description="Helical" evidence="2">
    <location>
        <begin position="98"/>
        <end position="119"/>
    </location>
</feature>
<gene>
    <name evidence="3" type="ORF">BN971_02113</name>
</gene>
<protein>
    <submittedName>
        <fullName evidence="3">Uncharacterized protein</fullName>
    </submittedName>
</protein>
<feature type="region of interest" description="Disordered" evidence="1">
    <location>
        <begin position="1"/>
        <end position="77"/>
    </location>
</feature>
<dbReference type="AlphaFoldDB" id="A0A0U0W954"/>
<accession>A0A0U0W954</accession>
<name>A0A0U0W954_MYCBE</name>
<feature type="compositionally biased region" description="Basic and acidic residues" evidence="1">
    <location>
        <begin position="52"/>
        <end position="77"/>
    </location>
</feature>
<keyword evidence="2" id="KW-0812">Transmembrane</keyword>
<evidence type="ECO:0000313" key="3">
    <source>
        <dbReference type="EMBL" id="CPR10842.1"/>
    </source>
</evidence>
<evidence type="ECO:0000313" key="4">
    <source>
        <dbReference type="Proteomes" id="UP000198875"/>
    </source>
</evidence>
<keyword evidence="2" id="KW-1133">Transmembrane helix</keyword>
<dbReference type="EMBL" id="CSTD01000002">
    <property type="protein sequence ID" value="CPR10842.1"/>
    <property type="molecule type" value="Genomic_DNA"/>
</dbReference>